<dbReference type="InterPro" id="IPR026015">
    <property type="entry name" value="ATP_synth_OSCP/delta_N_sf"/>
</dbReference>
<keyword evidence="7" id="KW-0139">CF(1)</keyword>
<evidence type="ECO:0000256" key="5">
    <source>
        <dbReference type="ARBA" id="ARBA00023136"/>
    </source>
</evidence>
<keyword evidence="3 7" id="KW-0375">Hydrogen ion transport</keyword>
<dbReference type="HAMAP" id="MF_01416">
    <property type="entry name" value="ATP_synth_delta_bact"/>
    <property type="match status" value="1"/>
</dbReference>
<comment type="subcellular location">
    <subcellularLocation>
        <location evidence="7">Cell membrane</location>
        <topology evidence="7">Peripheral membrane protein</topology>
    </subcellularLocation>
    <subcellularLocation>
        <location evidence="1">Membrane</location>
    </subcellularLocation>
</comment>
<comment type="function">
    <text evidence="7">This protein is part of the stalk that links CF(0) to CF(1). It either transmits conformational changes from CF(0) to CF(1) or is implicated in proton conduction.</text>
</comment>
<evidence type="ECO:0000313" key="8">
    <source>
        <dbReference type="EMBL" id="MCV2232664.1"/>
    </source>
</evidence>
<evidence type="ECO:0000256" key="1">
    <source>
        <dbReference type="ARBA" id="ARBA00004370"/>
    </source>
</evidence>
<evidence type="ECO:0000256" key="4">
    <source>
        <dbReference type="ARBA" id="ARBA00023065"/>
    </source>
</evidence>
<keyword evidence="7" id="KW-1003">Cell membrane</keyword>
<comment type="caution">
    <text evidence="8">The sequence shown here is derived from an EMBL/GenBank/DDBJ whole genome shotgun (WGS) entry which is preliminary data.</text>
</comment>
<dbReference type="EMBL" id="JAOVQM010000007">
    <property type="protein sequence ID" value="MCV2232664.1"/>
    <property type="molecule type" value="Genomic_DNA"/>
</dbReference>
<dbReference type="Pfam" id="PF00213">
    <property type="entry name" value="OSCP"/>
    <property type="match status" value="1"/>
</dbReference>
<evidence type="ECO:0000313" key="9">
    <source>
        <dbReference type="Proteomes" id="UP001177160"/>
    </source>
</evidence>
<name>A0ABT2Y7F3_9MOLU</name>
<accession>A0ABT2Y7F3</accession>
<protein>
    <recommendedName>
        <fullName evidence="7">ATP synthase subunit delta</fullName>
    </recommendedName>
    <alternativeName>
        <fullName evidence="7">ATP synthase F(1) sector subunit delta</fullName>
    </alternativeName>
    <alternativeName>
        <fullName evidence="7">F-type ATPase subunit delta</fullName>
        <shortName evidence="7">F-ATPase subunit delta</shortName>
    </alternativeName>
</protein>
<sequence>MSSLSYQYAEALYALAVEQKQTDAMVSELKQFISQYHGQLESLLNHPKVSTSDKKSLISGLNLNPLMVHFLYVLIDNQRLMEVHAILNSYQTLLDQQHQVLRAKVYSNKPLSKTELEGIKVALQTKLNRTAHLENVIDPTIVGGIKIAYEGNVVDHTINQFIASLSETLKA</sequence>
<dbReference type="RefSeq" id="WP_263608851.1">
    <property type="nucleotide sequence ID" value="NZ_JAOVQM010000007.1"/>
</dbReference>
<evidence type="ECO:0000256" key="3">
    <source>
        <dbReference type="ARBA" id="ARBA00022781"/>
    </source>
</evidence>
<evidence type="ECO:0000256" key="7">
    <source>
        <dbReference type="HAMAP-Rule" id="MF_01416"/>
    </source>
</evidence>
<reference evidence="8" key="1">
    <citation type="submission" date="2022-09" db="EMBL/GenBank/DDBJ databases">
        <title>Novel Mycoplasma species identified in domestic and wild animals.</title>
        <authorList>
            <person name="Volokhov D.V."/>
            <person name="Furtak V.A."/>
            <person name="Zagorodnyaya T.A."/>
        </authorList>
    </citation>
    <scope>NUCLEOTIDE SEQUENCE</scope>
    <source>
        <strain evidence="8">Oakley</strain>
    </source>
</reference>
<keyword evidence="2 7" id="KW-0813">Transport</keyword>
<evidence type="ECO:0000256" key="2">
    <source>
        <dbReference type="ARBA" id="ARBA00022448"/>
    </source>
</evidence>
<dbReference type="InterPro" id="IPR000711">
    <property type="entry name" value="ATPase_OSCP/dsu"/>
</dbReference>
<evidence type="ECO:0000256" key="6">
    <source>
        <dbReference type="ARBA" id="ARBA00023310"/>
    </source>
</evidence>
<comment type="similarity">
    <text evidence="7">Belongs to the ATPase delta chain family.</text>
</comment>
<dbReference type="PRINTS" id="PR00125">
    <property type="entry name" value="ATPASEDELTA"/>
</dbReference>
<dbReference type="NCBIfam" id="TIGR01145">
    <property type="entry name" value="ATP_synt_delta"/>
    <property type="match status" value="1"/>
</dbReference>
<keyword evidence="4 7" id="KW-0406">Ion transport</keyword>
<proteinExistence type="inferred from homology"/>
<keyword evidence="9" id="KW-1185">Reference proteome</keyword>
<keyword evidence="5 7" id="KW-0472">Membrane</keyword>
<organism evidence="8 9">
    <name type="scientific">Paracholeplasma manati</name>
    <dbReference type="NCBI Taxonomy" id="591373"/>
    <lineage>
        <taxon>Bacteria</taxon>
        <taxon>Bacillati</taxon>
        <taxon>Mycoplasmatota</taxon>
        <taxon>Mollicutes</taxon>
        <taxon>Acholeplasmatales</taxon>
        <taxon>Acholeplasmataceae</taxon>
        <taxon>Paracholeplasma</taxon>
    </lineage>
</organism>
<dbReference type="PANTHER" id="PTHR11910">
    <property type="entry name" value="ATP SYNTHASE DELTA CHAIN"/>
    <property type="match status" value="1"/>
</dbReference>
<keyword evidence="6 7" id="KW-0066">ATP synthesis</keyword>
<dbReference type="Gene3D" id="1.10.520.20">
    <property type="entry name" value="N-terminal domain of the delta subunit of the F1F0-ATP synthase"/>
    <property type="match status" value="1"/>
</dbReference>
<gene>
    <name evidence="7 8" type="primary">atpH</name>
    <name evidence="8" type="ORF">N7548_07520</name>
</gene>
<dbReference type="Proteomes" id="UP001177160">
    <property type="component" value="Unassembled WGS sequence"/>
</dbReference>
<comment type="function">
    <text evidence="7">F(1)F(0) ATP synthase produces ATP from ADP in the presence of a proton or sodium gradient. F-type ATPases consist of two structural domains, F(1) containing the extramembraneous catalytic core and F(0) containing the membrane proton channel, linked together by a central stalk and a peripheral stalk. During catalysis, ATP synthesis in the catalytic domain of F(1) is coupled via a rotary mechanism of the central stalk subunits to proton translocation.</text>
</comment>
<dbReference type="SUPFAM" id="SSF47928">
    <property type="entry name" value="N-terminal domain of the delta subunit of the F1F0-ATP synthase"/>
    <property type="match status" value="1"/>
</dbReference>